<keyword evidence="1" id="KW-0808">Transferase</keyword>
<feature type="domain" description="N-acetyltransferase" evidence="3">
    <location>
        <begin position="3"/>
        <end position="167"/>
    </location>
</feature>
<dbReference type="STRING" id="1210063.GCA_001612665_01521"/>
<dbReference type="EMBL" id="SMFR01000004">
    <property type="protein sequence ID" value="TCJ94607.1"/>
    <property type="molecule type" value="Genomic_DNA"/>
</dbReference>
<dbReference type="SUPFAM" id="SSF55729">
    <property type="entry name" value="Acyl-CoA N-acyltransferases (Nat)"/>
    <property type="match status" value="1"/>
</dbReference>
<dbReference type="GO" id="GO:0016747">
    <property type="term" value="F:acyltransferase activity, transferring groups other than amino-acyl groups"/>
    <property type="evidence" value="ECO:0007669"/>
    <property type="project" value="InterPro"/>
</dbReference>
<dbReference type="GO" id="GO:0005840">
    <property type="term" value="C:ribosome"/>
    <property type="evidence" value="ECO:0007669"/>
    <property type="project" value="UniProtKB-KW"/>
</dbReference>
<keyword evidence="4" id="KW-0689">Ribosomal protein</keyword>
<reference evidence="4 5" key="1">
    <citation type="submission" date="2019-03" db="EMBL/GenBank/DDBJ databases">
        <title>Genomic Encyclopedia of Type Strains, Phase IV (KMG-IV): sequencing the most valuable type-strain genomes for metagenomic binning, comparative biology and taxonomic classification.</title>
        <authorList>
            <person name="Goeker M."/>
        </authorList>
    </citation>
    <scope>NUCLEOTIDE SEQUENCE [LARGE SCALE GENOMIC DNA]</scope>
    <source>
        <strain evidence="4 5">DSM 44684</strain>
    </source>
</reference>
<name>A0A4R1FII3_9NOCA</name>
<evidence type="ECO:0000256" key="1">
    <source>
        <dbReference type="ARBA" id="ARBA00022679"/>
    </source>
</evidence>
<protein>
    <submittedName>
        <fullName evidence="4">Ribosomal protein S18 acetylase RimI-like enzyme</fullName>
    </submittedName>
</protein>
<dbReference type="PROSITE" id="PS51186">
    <property type="entry name" value="GNAT"/>
    <property type="match status" value="1"/>
</dbReference>
<dbReference type="PANTHER" id="PTHR43877:SF2">
    <property type="entry name" value="AMINOALKYLPHOSPHONATE N-ACETYLTRANSFERASE-RELATED"/>
    <property type="match status" value="1"/>
</dbReference>
<keyword evidence="2" id="KW-0012">Acyltransferase</keyword>
<evidence type="ECO:0000313" key="5">
    <source>
        <dbReference type="Proteomes" id="UP000294856"/>
    </source>
</evidence>
<evidence type="ECO:0000259" key="3">
    <source>
        <dbReference type="PROSITE" id="PS51186"/>
    </source>
</evidence>
<dbReference type="CDD" id="cd04301">
    <property type="entry name" value="NAT_SF"/>
    <property type="match status" value="1"/>
</dbReference>
<dbReference type="Gene3D" id="3.40.630.30">
    <property type="match status" value="1"/>
</dbReference>
<dbReference type="Proteomes" id="UP000294856">
    <property type="component" value="Unassembled WGS sequence"/>
</dbReference>
<dbReference type="InterPro" id="IPR050832">
    <property type="entry name" value="Bact_Acetyltransf"/>
</dbReference>
<dbReference type="AlphaFoldDB" id="A0A4R1FII3"/>
<gene>
    <name evidence="4" type="ORF">DFR71_5209</name>
</gene>
<dbReference type="Pfam" id="PF00583">
    <property type="entry name" value="Acetyltransf_1"/>
    <property type="match status" value="1"/>
</dbReference>
<comment type="caution">
    <text evidence="4">The sequence shown here is derived from an EMBL/GenBank/DDBJ whole genome shotgun (WGS) entry which is preliminary data.</text>
</comment>
<dbReference type="InterPro" id="IPR000182">
    <property type="entry name" value="GNAT_dom"/>
</dbReference>
<keyword evidence="4" id="KW-0687">Ribonucleoprotein</keyword>
<dbReference type="PANTHER" id="PTHR43877">
    <property type="entry name" value="AMINOALKYLPHOSPHONATE N-ACETYLTRANSFERASE-RELATED-RELATED"/>
    <property type="match status" value="1"/>
</dbReference>
<dbReference type="InterPro" id="IPR016181">
    <property type="entry name" value="Acyl_CoA_acyltransferase"/>
</dbReference>
<evidence type="ECO:0000256" key="2">
    <source>
        <dbReference type="ARBA" id="ARBA00023315"/>
    </source>
</evidence>
<sequence length="169" mass="18369">MPVTVRPRTQLDLDECARLLVEVHERDGYPVEGVADPVSWLTPTTLVRAWAAELTGSVVGHALVTRPTPSDDAATMWIEHGSGVEADLLVFGRLFVGSAGRNQGVGTLLVHTAMTYAKAQGKTLVLDVMEKDQAAIRLYERLGWRNIGSAVHRFGDNQQTTAQCYVAPS</sequence>
<proteinExistence type="predicted"/>
<dbReference type="OrthoDB" id="4458954at2"/>
<evidence type="ECO:0000313" key="4">
    <source>
        <dbReference type="EMBL" id="TCJ94607.1"/>
    </source>
</evidence>
<organism evidence="4 5">
    <name type="scientific">Nocardia alba</name>
    <dbReference type="NCBI Taxonomy" id="225051"/>
    <lineage>
        <taxon>Bacteria</taxon>
        <taxon>Bacillati</taxon>
        <taxon>Actinomycetota</taxon>
        <taxon>Actinomycetes</taxon>
        <taxon>Mycobacteriales</taxon>
        <taxon>Nocardiaceae</taxon>
        <taxon>Nocardia</taxon>
    </lineage>
</organism>
<keyword evidence="5" id="KW-1185">Reference proteome</keyword>
<accession>A0A4R1FII3</accession>